<protein>
    <recommendedName>
        <fullName evidence="5">F-box domain-containing protein</fullName>
    </recommendedName>
</protein>
<reference evidence="3" key="1">
    <citation type="submission" date="2023-07" db="EMBL/GenBank/DDBJ databases">
        <title>A chromosome-level genome assembly of Lolium multiflorum.</title>
        <authorList>
            <person name="Chen Y."/>
            <person name="Copetti D."/>
            <person name="Kolliker R."/>
            <person name="Studer B."/>
        </authorList>
    </citation>
    <scope>NUCLEOTIDE SEQUENCE</scope>
    <source>
        <strain evidence="3">02402/16</strain>
        <tissue evidence="3">Leaf</tissue>
    </source>
</reference>
<keyword evidence="4" id="KW-1185">Reference proteome</keyword>
<dbReference type="PANTHER" id="PTHR34145">
    <property type="entry name" value="OS02G0105600 PROTEIN"/>
    <property type="match status" value="1"/>
</dbReference>
<dbReference type="PANTHER" id="PTHR34145:SF57">
    <property type="entry name" value="F-BOX DOMAIN-CONTAINING PROTEIN"/>
    <property type="match status" value="1"/>
</dbReference>
<evidence type="ECO:0000313" key="3">
    <source>
        <dbReference type="EMBL" id="KAK1627574.1"/>
    </source>
</evidence>
<proteinExistence type="predicted"/>
<feature type="domain" description="At1g61320/AtMIF1 LRR" evidence="2">
    <location>
        <begin position="120"/>
        <end position="461"/>
    </location>
</feature>
<name>A0AAD8VZ12_LOLMU</name>
<dbReference type="Pfam" id="PF23622">
    <property type="entry name" value="LRR_At1g61320_AtMIF1"/>
    <property type="match status" value="1"/>
</dbReference>
<dbReference type="SUPFAM" id="SSF81383">
    <property type="entry name" value="F-box domain"/>
    <property type="match status" value="1"/>
</dbReference>
<dbReference type="InterPro" id="IPR001810">
    <property type="entry name" value="F-box_dom"/>
</dbReference>
<gene>
    <name evidence="3" type="ORF">QYE76_001889</name>
</gene>
<dbReference type="InterPro" id="IPR032675">
    <property type="entry name" value="LRR_dom_sf"/>
</dbReference>
<dbReference type="EMBL" id="JAUUTY010000005">
    <property type="protein sequence ID" value="KAK1627574.1"/>
    <property type="molecule type" value="Genomic_DNA"/>
</dbReference>
<dbReference type="InterPro" id="IPR036047">
    <property type="entry name" value="F-box-like_dom_sf"/>
</dbReference>
<comment type="caution">
    <text evidence="3">The sequence shown here is derived from an EMBL/GenBank/DDBJ whole genome shotgun (WGS) entry which is preliminary data.</text>
</comment>
<accession>A0AAD8VZ12</accession>
<organism evidence="3 4">
    <name type="scientific">Lolium multiflorum</name>
    <name type="common">Italian ryegrass</name>
    <name type="synonym">Lolium perenne subsp. multiflorum</name>
    <dbReference type="NCBI Taxonomy" id="4521"/>
    <lineage>
        <taxon>Eukaryota</taxon>
        <taxon>Viridiplantae</taxon>
        <taxon>Streptophyta</taxon>
        <taxon>Embryophyta</taxon>
        <taxon>Tracheophyta</taxon>
        <taxon>Spermatophyta</taxon>
        <taxon>Magnoliopsida</taxon>
        <taxon>Liliopsida</taxon>
        <taxon>Poales</taxon>
        <taxon>Poaceae</taxon>
        <taxon>BOP clade</taxon>
        <taxon>Pooideae</taxon>
        <taxon>Poodae</taxon>
        <taxon>Poeae</taxon>
        <taxon>Poeae Chloroplast Group 2 (Poeae type)</taxon>
        <taxon>Loliodinae</taxon>
        <taxon>Loliinae</taxon>
        <taxon>Lolium</taxon>
    </lineage>
</organism>
<evidence type="ECO:0000313" key="4">
    <source>
        <dbReference type="Proteomes" id="UP001231189"/>
    </source>
</evidence>
<dbReference type="InterPro" id="IPR053772">
    <property type="entry name" value="At1g61320/At1g61330-like"/>
</dbReference>
<dbReference type="SUPFAM" id="SSF52058">
    <property type="entry name" value="L domain-like"/>
    <property type="match status" value="1"/>
</dbReference>
<evidence type="ECO:0000259" key="1">
    <source>
        <dbReference type="Pfam" id="PF00646"/>
    </source>
</evidence>
<dbReference type="Pfam" id="PF00646">
    <property type="entry name" value="F-box"/>
    <property type="match status" value="1"/>
</dbReference>
<sequence length="499" mass="56375">MENYSLLMGAAAVVKMAVEMAAVSMEKPSGALLRQRAGTETPVPRSWPRDGGGWKDVLRTILSKLPAKEAVRSSVLSREWRSVWTTCTKLSFNGADACWSGGGKAEQRHTQVFIDHVNAVLQKHRDRAIEQFEVKFTLDSKLADHLDSWIRFSMSSQTKNLALDLAPPSNFLRHGDHYRFPFELLDKEGVSCLQRLQLCFVSFEPPPAQFLGFPNLRKLALHVLNTTSKDLDSILGTCCKLEWLSIARCHLKDELKVTRPLSRLHYLKVMYCDITKIDFHAANLSTFVYNGRFIPVALRRASKLESVKIWFSGTTFQHALASLLDGLLDVQNLTLQLSCQRLETRWVLNSPRMFSQLRHAQILLLLTDEDEDKILYLVSFLRAAPFIEKLEVHFLGLPSLWFANDGPLRQEIPTSEYKYVNLKNVRVTGFRGARGQVEFLVHVVENAPGIQVVTVDTTQRLTDAFDPDEATPTLDSVALDIVRGPLLKRLPSHAKLSLV</sequence>
<evidence type="ECO:0000259" key="2">
    <source>
        <dbReference type="Pfam" id="PF23622"/>
    </source>
</evidence>
<dbReference type="AlphaFoldDB" id="A0AAD8VZ12"/>
<dbReference type="InterPro" id="IPR055357">
    <property type="entry name" value="LRR_At1g61320_AtMIF1"/>
</dbReference>
<dbReference type="Gene3D" id="3.80.10.10">
    <property type="entry name" value="Ribonuclease Inhibitor"/>
    <property type="match status" value="1"/>
</dbReference>
<evidence type="ECO:0008006" key="5">
    <source>
        <dbReference type="Google" id="ProtNLM"/>
    </source>
</evidence>
<feature type="domain" description="F-box" evidence="1">
    <location>
        <begin position="56"/>
        <end position="88"/>
    </location>
</feature>
<dbReference type="Proteomes" id="UP001231189">
    <property type="component" value="Unassembled WGS sequence"/>
</dbReference>